<name>A0A1H3Z2D2_9RHOB</name>
<sequence>MRLVLDACVLFPETARAVLLAHAGAGGFAPLWSGRILEEWARAAERAAGPEAGAVARARAAAMNADWPAAQVEGWEAHLDAAGLPDVDDAHVLAAAVAGAADGIVTFNTRDFPLRVMAVRGLARLHPDDFLRLEWTPGGPLDAALDALDLGEAPRTRLKRAGLPRLAKAKFAKG</sequence>
<gene>
    <name evidence="2" type="ORF">SAMN05444370_103358</name>
</gene>
<dbReference type="Proteomes" id="UP000198703">
    <property type="component" value="Unassembled WGS sequence"/>
</dbReference>
<dbReference type="STRING" id="89524.SAMN05444370_103358"/>
<dbReference type="AlphaFoldDB" id="A0A1H3Z2D2"/>
<dbReference type="InterPro" id="IPR002716">
    <property type="entry name" value="PIN_dom"/>
</dbReference>
<dbReference type="OrthoDB" id="211933at2"/>
<dbReference type="SUPFAM" id="SSF88723">
    <property type="entry name" value="PIN domain-like"/>
    <property type="match status" value="1"/>
</dbReference>
<dbReference type="RefSeq" id="WP_093250964.1">
    <property type="nucleotide sequence ID" value="NZ_FNQM01000003.1"/>
</dbReference>
<dbReference type="NCBIfam" id="NF046100">
    <property type="entry name" value="RSP_2648_fam_PIN"/>
    <property type="match status" value="1"/>
</dbReference>
<evidence type="ECO:0000259" key="1">
    <source>
        <dbReference type="Pfam" id="PF13470"/>
    </source>
</evidence>
<organism evidence="2 3">
    <name type="scientific">Rubrimonas cliftonensis</name>
    <dbReference type="NCBI Taxonomy" id="89524"/>
    <lineage>
        <taxon>Bacteria</taxon>
        <taxon>Pseudomonadati</taxon>
        <taxon>Pseudomonadota</taxon>
        <taxon>Alphaproteobacteria</taxon>
        <taxon>Rhodobacterales</taxon>
        <taxon>Paracoccaceae</taxon>
        <taxon>Rubrimonas</taxon>
    </lineage>
</organism>
<accession>A0A1H3Z2D2</accession>
<dbReference type="EMBL" id="FNQM01000003">
    <property type="protein sequence ID" value="SEA17885.1"/>
    <property type="molecule type" value="Genomic_DNA"/>
</dbReference>
<evidence type="ECO:0000313" key="3">
    <source>
        <dbReference type="Proteomes" id="UP000198703"/>
    </source>
</evidence>
<dbReference type="InterPro" id="IPR029060">
    <property type="entry name" value="PIN-like_dom_sf"/>
</dbReference>
<feature type="domain" description="PIN" evidence="1">
    <location>
        <begin position="5"/>
        <end position="110"/>
    </location>
</feature>
<dbReference type="Pfam" id="PF13470">
    <property type="entry name" value="PIN_3"/>
    <property type="match status" value="1"/>
</dbReference>
<reference evidence="2 3" key="1">
    <citation type="submission" date="2016-10" db="EMBL/GenBank/DDBJ databases">
        <authorList>
            <person name="de Groot N.N."/>
        </authorList>
    </citation>
    <scope>NUCLEOTIDE SEQUENCE [LARGE SCALE GENOMIC DNA]</scope>
    <source>
        <strain evidence="2 3">DSM 15345</strain>
    </source>
</reference>
<keyword evidence="3" id="KW-1185">Reference proteome</keyword>
<proteinExistence type="predicted"/>
<evidence type="ECO:0000313" key="2">
    <source>
        <dbReference type="EMBL" id="SEA17885.1"/>
    </source>
</evidence>
<protein>
    <submittedName>
        <fullName evidence="2">PIN domain-containing protein</fullName>
    </submittedName>
</protein>